<evidence type="ECO:0000313" key="3">
    <source>
        <dbReference type="EMBL" id="KAJ3115445.1"/>
    </source>
</evidence>
<protein>
    <submittedName>
        <fullName evidence="3">Uncharacterized protein</fullName>
    </submittedName>
</protein>
<feature type="region of interest" description="Disordered" evidence="2">
    <location>
        <begin position="117"/>
        <end position="140"/>
    </location>
</feature>
<keyword evidence="4" id="KW-1185">Reference proteome</keyword>
<feature type="coiled-coil region" evidence="1">
    <location>
        <begin position="36"/>
        <end position="77"/>
    </location>
</feature>
<proteinExistence type="predicted"/>
<keyword evidence="1" id="KW-0175">Coiled coil</keyword>
<evidence type="ECO:0000256" key="2">
    <source>
        <dbReference type="SAM" id="MobiDB-lite"/>
    </source>
</evidence>
<dbReference type="Proteomes" id="UP001211907">
    <property type="component" value="Unassembled WGS sequence"/>
</dbReference>
<organism evidence="3 4">
    <name type="scientific">Physocladia obscura</name>
    <dbReference type="NCBI Taxonomy" id="109957"/>
    <lineage>
        <taxon>Eukaryota</taxon>
        <taxon>Fungi</taxon>
        <taxon>Fungi incertae sedis</taxon>
        <taxon>Chytridiomycota</taxon>
        <taxon>Chytridiomycota incertae sedis</taxon>
        <taxon>Chytridiomycetes</taxon>
        <taxon>Chytridiales</taxon>
        <taxon>Chytriomycetaceae</taxon>
        <taxon>Physocladia</taxon>
    </lineage>
</organism>
<feature type="compositionally biased region" description="Polar residues" evidence="2">
    <location>
        <begin position="117"/>
        <end position="126"/>
    </location>
</feature>
<evidence type="ECO:0000256" key="1">
    <source>
        <dbReference type="SAM" id="Coils"/>
    </source>
</evidence>
<name>A0AAD5SX95_9FUNG</name>
<evidence type="ECO:0000313" key="4">
    <source>
        <dbReference type="Proteomes" id="UP001211907"/>
    </source>
</evidence>
<dbReference type="AlphaFoldDB" id="A0AAD5SX95"/>
<reference evidence="3" key="1">
    <citation type="submission" date="2020-05" db="EMBL/GenBank/DDBJ databases">
        <title>Phylogenomic resolution of chytrid fungi.</title>
        <authorList>
            <person name="Stajich J.E."/>
            <person name="Amses K."/>
            <person name="Simmons R."/>
            <person name="Seto K."/>
            <person name="Myers J."/>
            <person name="Bonds A."/>
            <person name="Quandt C.A."/>
            <person name="Barry K."/>
            <person name="Liu P."/>
            <person name="Grigoriev I."/>
            <person name="Longcore J.E."/>
            <person name="James T.Y."/>
        </authorList>
    </citation>
    <scope>NUCLEOTIDE SEQUENCE</scope>
    <source>
        <strain evidence="3">JEL0513</strain>
    </source>
</reference>
<gene>
    <name evidence="3" type="ORF">HK100_001350</name>
</gene>
<comment type="caution">
    <text evidence="3">The sequence shown here is derived from an EMBL/GenBank/DDBJ whole genome shotgun (WGS) entry which is preliminary data.</text>
</comment>
<accession>A0AAD5SX95</accession>
<dbReference type="EMBL" id="JADGJH010001291">
    <property type="protein sequence ID" value="KAJ3115445.1"/>
    <property type="molecule type" value="Genomic_DNA"/>
</dbReference>
<sequence length="625" mass="68762">MPLSEQSGEDVASKYIALLEEHVDLNQQLNLSQTAERETAAKLEAAELQVISLQQQVDNLTAQLRDLEAAAARSETSAGVIDSISTQQHSSTAAVVDGTPSYRLRLKLNLGSSASTPFDQSVTATASRKDSLGSKRLSGTQSAADISSAKRAKLPEISSVVSSGSLRLSGQYYATPNSAMVDTIEKYVIKRQTGSLPTTTSCIYCGSSLGNSPSEWNSHLISCNAAPEEVRTTLHLINTENDNNASSLLYSSADVSATNEAAFFASKDEFPTGTREWNESIDSHVTKRGLGLKRVIICNYCNNEIMSNHKVKWQRHMVDCTFVPTSIQQIFLANVGNSSPAPTAKIINGINSNADMPVRPNSSLSKELAPVNSNKWDSTAHTFVPRANEGAVNGVLAEYPCPPDEFLPNGQPNTEGWRAWVDVMRYQLPNFKIEAKTGINVTKFKRLHGLAEIRMMPRSKFSVRLQHSNLCSAIPEKLHAQFLEFMEPRFVAIKNDHGMEEMFGDVTKFSPPAEESSAKAADFLEPTTIANNAGETSGKVKYVELVRKIIPAYKTLSEESRKAVKRGVKRFLEAEYQDKFTEECVEVSEKGTTFVIPEKINGKFQKWAYEELSRVFPEMVVSPQV</sequence>